<evidence type="ECO:0000256" key="3">
    <source>
        <dbReference type="SAM" id="MobiDB-lite"/>
    </source>
</evidence>
<feature type="compositionally biased region" description="Low complexity" evidence="3">
    <location>
        <begin position="240"/>
        <end position="252"/>
    </location>
</feature>
<gene>
    <name evidence="4" type="ORF">AJ80_02325</name>
</gene>
<dbReference type="PANTHER" id="PTHR10869:SF241">
    <property type="entry name" value="FE2OG DIOXYGENASE DOMAIN-CONTAINING PROTEIN"/>
    <property type="match status" value="1"/>
</dbReference>
<feature type="region of interest" description="Disordered" evidence="3">
    <location>
        <begin position="237"/>
        <end position="261"/>
    </location>
</feature>
<comment type="caution">
    <text evidence="4">The sequence shown here is derived from an EMBL/GenBank/DDBJ whole genome shotgun (WGS) entry which is preliminary data.</text>
</comment>
<sequence length="320" mass="35534">MSNMSNFLNEIRNQSSPAPQNPNIPAAAKTTYTSLPVDIPPTFLSPLPNPSSTIQVEKINFAASPLPEYSGLYALILDNVLSPDECTTLLRMAEMSAGAHRSDTSVENNGWIPAKVNMGGNYELLATDYRNSDRIIWDSEEIVKRLWARVMQGEGVRECLETLAGEEYACILGNRARDRGEKWVVTEQGINERMRFLKYGAGQYFRRHCDARYVTPDGSQSSHFTIHLYLNDSAQALGIPEPTTTSPNTTDPSADANLNDPQQLIDTDEKPASLIRGGATTFHSRDGRRRLDVDPKTGRVLIFQHTRLVHSGDEVRAGIK</sequence>
<evidence type="ECO:0000256" key="2">
    <source>
        <dbReference type="ARBA" id="ARBA00023004"/>
    </source>
</evidence>
<feature type="compositionally biased region" description="Low complexity" evidence="3">
    <location>
        <begin position="13"/>
        <end position="26"/>
    </location>
</feature>
<name>A0A2B7YQG0_POLH7</name>
<accession>A0A2B7YQG0</accession>
<feature type="compositionally biased region" description="Polar residues" evidence="3">
    <location>
        <begin position="1"/>
        <end position="12"/>
    </location>
</feature>
<dbReference type="PANTHER" id="PTHR10869">
    <property type="entry name" value="PROLYL 4-HYDROXYLASE ALPHA SUBUNIT"/>
    <property type="match status" value="1"/>
</dbReference>
<reference evidence="4" key="1">
    <citation type="submission" date="2017-10" db="EMBL/GenBank/DDBJ databases">
        <title>Comparative genomics in systemic dimorphic fungi from Ajellomycetaceae.</title>
        <authorList>
            <person name="Munoz J.F."/>
            <person name="Mcewen J.G."/>
            <person name="Clay O.K."/>
            <person name="Cuomo C.A."/>
        </authorList>
    </citation>
    <scope>NUCLEOTIDE SEQUENCE [LARGE SCALE GENOMIC DNA]</scope>
    <source>
        <strain evidence="4">UAMH7299</strain>
    </source>
</reference>
<keyword evidence="1" id="KW-0479">Metal-binding</keyword>
<dbReference type="Gene3D" id="2.60.120.620">
    <property type="entry name" value="q2cbj1_9rhob like domain"/>
    <property type="match status" value="1"/>
</dbReference>
<proteinExistence type="predicted"/>
<feature type="region of interest" description="Disordered" evidence="3">
    <location>
        <begin position="1"/>
        <end position="26"/>
    </location>
</feature>
<dbReference type="AlphaFoldDB" id="A0A2B7YQG0"/>
<dbReference type="STRING" id="1447883.A0A2B7YQG0"/>
<dbReference type="InterPro" id="IPR045054">
    <property type="entry name" value="P4HA-like"/>
</dbReference>
<organism evidence="4 5">
    <name type="scientific">Polytolypa hystricis (strain UAMH7299)</name>
    <dbReference type="NCBI Taxonomy" id="1447883"/>
    <lineage>
        <taxon>Eukaryota</taxon>
        <taxon>Fungi</taxon>
        <taxon>Dikarya</taxon>
        <taxon>Ascomycota</taxon>
        <taxon>Pezizomycotina</taxon>
        <taxon>Eurotiomycetes</taxon>
        <taxon>Eurotiomycetidae</taxon>
        <taxon>Onygenales</taxon>
        <taxon>Onygenales incertae sedis</taxon>
        <taxon>Polytolypa</taxon>
    </lineage>
</organism>
<evidence type="ECO:0000313" key="5">
    <source>
        <dbReference type="Proteomes" id="UP000224634"/>
    </source>
</evidence>
<dbReference type="Proteomes" id="UP000224634">
    <property type="component" value="Unassembled WGS sequence"/>
</dbReference>
<dbReference type="GO" id="GO:0004656">
    <property type="term" value="F:procollagen-proline 4-dioxygenase activity"/>
    <property type="evidence" value="ECO:0007669"/>
    <property type="project" value="TreeGrafter"/>
</dbReference>
<dbReference type="GO" id="GO:0005783">
    <property type="term" value="C:endoplasmic reticulum"/>
    <property type="evidence" value="ECO:0007669"/>
    <property type="project" value="TreeGrafter"/>
</dbReference>
<dbReference type="EMBL" id="PDNA01000022">
    <property type="protein sequence ID" value="PGH23545.1"/>
    <property type="molecule type" value="Genomic_DNA"/>
</dbReference>
<evidence type="ECO:0000313" key="4">
    <source>
        <dbReference type="EMBL" id="PGH23545.1"/>
    </source>
</evidence>
<evidence type="ECO:0000256" key="1">
    <source>
        <dbReference type="ARBA" id="ARBA00022723"/>
    </source>
</evidence>
<dbReference type="GO" id="GO:0046872">
    <property type="term" value="F:metal ion binding"/>
    <property type="evidence" value="ECO:0007669"/>
    <property type="project" value="UniProtKB-KW"/>
</dbReference>
<dbReference type="OrthoDB" id="69177at2759"/>
<protein>
    <submittedName>
        <fullName evidence="4">Uncharacterized protein</fullName>
    </submittedName>
</protein>
<keyword evidence="2" id="KW-0408">Iron</keyword>
<keyword evidence="5" id="KW-1185">Reference proteome</keyword>